<dbReference type="RefSeq" id="WP_326122868.1">
    <property type="nucleotide sequence ID" value="NZ_JARSFG010000010.1"/>
</dbReference>
<evidence type="ECO:0000313" key="2">
    <source>
        <dbReference type="Proteomes" id="UP001344888"/>
    </source>
</evidence>
<organism evidence="1 2">
    <name type="scientific">Metasolibacillus meyeri</name>
    <dbReference type="NCBI Taxonomy" id="1071052"/>
    <lineage>
        <taxon>Bacteria</taxon>
        <taxon>Bacillati</taxon>
        <taxon>Bacillota</taxon>
        <taxon>Bacilli</taxon>
        <taxon>Bacillales</taxon>
        <taxon>Caryophanaceae</taxon>
        <taxon>Metasolibacillus</taxon>
    </lineage>
</organism>
<sequence>MAIVLFDGECHFCDASVQFIIKRDPQAYFHFASLQSEVGQELLARYNVPPTDSIVLIENERYYLRSTAALKIARHLQGGWRFAYILIAVPATIRNIAYNIIAKNRYNWFGKKEVCELPSPDVRKRFL</sequence>
<name>A0AAW9NTR0_9BACL</name>
<dbReference type="PANTHER" id="PTHR33639">
    <property type="entry name" value="THIOL-DISULFIDE OXIDOREDUCTASE DCC"/>
    <property type="match status" value="1"/>
</dbReference>
<reference evidence="1 2" key="1">
    <citation type="submission" date="2023-03" db="EMBL/GenBank/DDBJ databases">
        <title>Bacillus Genome Sequencing.</title>
        <authorList>
            <person name="Dunlap C."/>
        </authorList>
    </citation>
    <scope>NUCLEOTIDE SEQUENCE [LARGE SCALE GENOMIC DNA]</scope>
    <source>
        <strain evidence="1 2">B-59205</strain>
    </source>
</reference>
<dbReference type="EMBL" id="JARSFG010000010">
    <property type="protein sequence ID" value="MEC1178336.1"/>
    <property type="molecule type" value="Genomic_DNA"/>
</dbReference>
<protein>
    <submittedName>
        <fullName evidence="1">Thiol-disulfide oxidoreductase DCC family protein</fullName>
    </submittedName>
</protein>
<dbReference type="Pfam" id="PF04134">
    <property type="entry name" value="DCC1-like"/>
    <property type="match status" value="1"/>
</dbReference>
<dbReference type="Proteomes" id="UP001344888">
    <property type="component" value="Unassembled WGS sequence"/>
</dbReference>
<gene>
    <name evidence="1" type="ORF">P9B03_07570</name>
</gene>
<evidence type="ECO:0000313" key="1">
    <source>
        <dbReference type="EMBL" id="MEC1178336.1"/>
    </source>
</evidence>
<proteinExistence type="predicted"/>
<comment type="caution">
    <text evidence="1">The sequence shown here is derived from an EMBL/GenBank/DDBJ whole genome shotgun (WGS) entry which is preliminary data.</text>
</comment>
<dbReference type="InterPro" id="IPR007263">
    <property type="entry name" value="DCC1-like"/>
</dbReference>
<dbReference type="PANTHER" id="PTHR33639:SF2">
    <property type="entry name" value="DUF393 DOMAIN-CONTAINING PROTEIN"/>
    <property type="match status" value="1"/>
</dbReference>
<dbReference type="InterPro" id="IPR052927">
    <property type="entry name" value="DCC_oxidoreductase"/>
</dbReference>
<dbReference type="AlphaFoldDB" id="A0AAW9NTR0"/>
<keyword evidence="2" id="KW-1185">Reference proteome</keyword>
<accession>A0AAW9NTR0</accession>
<dbReference type="GO" id="GO:0015035">
    <property type="term" value="F:protein-disulfide reductase activity"/>
    <property type="evidence" value="ECO:0007669"/>
    <property type="project" value="InterPro"/>
</dbReference>